<dbReference type="RefSeq" id="WP_307235093.1">
    <property type="nucleotide sequence ID" value="NZ_JAUSVF010000002.1"/>
</dbReference>
<sequence length="88" mass="9767">MERQLPVSFIDFSPAFLLGTTVVLPSTVVNPIFAGHDLSIDQRTLWLRRYSCLGTPDSESDRSKKSTVNATNQEGEFKCIYSSLALQA</sequence>
<gene>
    <name evidence="1" type="ORF">QO002_004318</name>
</gene>
<organism evidence="1 2">
    <name type="scientific">Pararhizobium capsulatum DSM 1112</name>
    <dbReference type="NCBI Taxonomy" id="1121113"/>
    <lineage>
        <taxon>Bacteria</taxon>
        <taxon>Pseudomonadati</taxon>
        <taxon>Pseudomonadota</taxon>
        <taxon>Alphaproteobacteria</taxon>
        <taxon>Hyphomicrobiales</taxon>
        <taxon>Rhizobiaceae</taxon>
        <taxon>Rhizobium/Agrobacterium group</taxon>
        <taxon>Pararhizobium</taxon>
    </lineage>
</organism>
<dbReference type="Proteomes" id="UP001230207">
    <property type="component" value="Unassembled WGS sequence"/>
</dbReference>
<name>A0ABU0BVY3_9HYPH</name>
<accession>A0ABU0BVY3</accession>
<keyword evidence="2" id="KW-1185">Reference proteome</keyword>
<proteinExistence type="predicted"/>
<comment type="caution">
    <text evidence="1">The sequence shown here is derived from an EMBL/GenBank/DDBJ whole genome shotgun (WGS) entry which is preliminary data.</text>
</comment>
<evidence type="ECO:0000313" key="1">
    <source>
        <dbReference type="EMBL" id="MDQ0322112.1"/>
    </source>
</evidence>
<evidence type="ECO:0000313" key="2">
    <source>
        <dbReference type="Proteomes" id="UP001230207"/>
    </source>
</evidence>
<reference evidence="1 2" key="1">
    <citation type="submission" date="2023-07" db="EMBL/GenBank/DDBJ databases">
        <title>Genomic Encyclopedia of Type Strains, Phase IV (KMG-IV): sequencing the most valuable type-strain genomes for metagenomic binning, comparative biology and taxonomic classification.</title>
        <authorList>
            <person name="Goeker M."/>
        </authorList>
    </citation>
    <scope>NUCLEOTIDE SEQUENCE [LARGE SCALE GENOMIC DNA]</scope>
    <source>
        <strain evidence="1 2">DSM 1112</strain>
    </source>
</reference>
<protein>
    <submittedName>
        <fullName evidence="1">Uncharacterized protein</fullName>
    </submittedName>
</protein>
<dbReference type="EMBL" id="JAUSVF010000002">
    <property type="protein sequence ID" value="MDQ0322112.1"/>
    <property type="molecule type" value="Genomic_DNA"/>
</dbReference>